<protein>
    <submittedName>
        <fullName evidence="4">PiggyBac transposable element-derived protein 1</fullName>
    </submittedName>
</protein>
<evidence type="ECO:0000313" key="4">
    <source>
        <dbReference type="EMBL" id="PFX23644.1"/>
    </source>
</evidence>
<dbReference type="OrthoDB" id="5988244at2759"/>
<comment type="caution">
    <text evidence="4">The sequence shown here is derived from an EMBL/GenBank/DDBJ whole genome shotgun (WGS) entry which is preliminary data.</text>
</comment>
<feature type="region of interest" description="Disordered" evidence="1">
    <location>
        <begin position="1654"/>
        <end position="1701"/>
    </location>
</feature>
<feature type="region of interest" description="Disordered" evidence="1">
    <location>
        <begin position="613"/>
        <end position="632"/>
    </location>
</feature>
<name>A0A2B4RYW4_STYPI</name>
<proteinExistence type="predicted"/>
<feature type="region of interest" description="Disordered" evidence="1">
    <location>
        <begin position="558"/>
        <end position="585"/>
    </location>
</feature>
<feature type="domain" description="C17orf113 probable zinc finger" evidence="3">
    <location>
        <begin position="982"/>
        <end position="1041"/>
    </location>
</feature>
<dbReference type="Proteomes" id="UP000225706">
    <property type="component" value="Unassembled WGS sequence"/>
</dbReference>
<dbReference type="InterPro" id="IPR012337">
    <property type="entry name" value="RNaseH-like_sf"/>
</dbReference>
<evidence type="ECO:0000259" key="3">
    <source>
        <dbReference type="Pfam" id="PF25431"/>
    </source>
</evidence>
<evidence type="ECO:0000256" key="1">
    <source>
        <dbReference type="SAM" id="MobiDB-lite"/>
    </source>
</evidence>
<sequence>MSVNSRSYTVEEVLLHLDGDFDIPDEGVNSDVEWLDDEDFEEPDLILPADSVALPDEEEEEIDLRTVQIEEADDFDEEVVRGRPSNVSVEEFSWSDDRSEINIPGFSKAVGPNTILPVGALALDFFLLFVSNRILQNILRETNRYASQTLQSKGKDPSTWKQVSMEELKAFFGLLIGMSIHRLPCLRDYWSSDWVLGVPAFSKVMPRNRFLDIWNNIHLCDNTKMPRPGDSNFDKLFKVREFIEDLKTNFQINYAPHREQAVDEAMIKYKGRTSLKQYMPMKPIKRGIKMWCRADSTNGYLCDFDIYTGKTQQGVQHGLGYSVVTKLCETIKGHWYAIFCDNFFTSYRLIEDLYQNKTLCCGTLRSGRKEFPRCLFDKDRIKSMKRGDVFWQMKGPVLAITWMDKKAVHAAGTYTQAPQENLPEVNRKQRDGTIQRITCPQLISSYNTYMGGVDKNDQMKSYYTIPVSGKKWWIRILFDLIDRSIFNSFILEQESPNHGKRNLKSFRIDLAKQLIGDFSSRRKRGRPSDEPLLLCNLACKSVDLTYLSINQTGEILRDNTLEGEDEDRRPQGQEALSDINPHQIDEGFDEDEHETIALAEQVFTMPLGIDIDTDATSTSDKDSAEPVGKDLSCDTEGYEEVQVLAAHLVYFREENMALSNNQPNEIIRLWKSFHEYDQQPTTFTPRHCTTLVMGKFRATKRSTNVVPDGTRKCFLASYSVPAQWPDRDRYTEVVISELCNLHPEPNRSRTKTSNPWSFACKDYRGIQECVMNYGMVMRQIQLPEINQATLTTNISKKTSPCSNTVKSTHHHQPQQHNQSRQQVSFSTTNKTQNKKMRQGPPWKRESSSYASTSADLTQSDAPQADSNDRCAPLPYTSADNVEKVPSVEKSPSAVPVTNVSKKPLDNQSKMPTQEMLEDLFPGEKSRIHHHDICDAGCTFSREEISRQLEANKGKKKEKLFNHAWLCKADIAYCAASGYWWPVFVEGEGVYCILCKKHNVHSTQNKQEKFSAEPSVRFKSSALVGHLNSRTHNEVIQLEHTQRGSIFQREVSNRKAAEAKTIECVMRNLYFLMKEEISNRKAAHLNELVALQGGEEIKYFQHRSQRVQKEMMLALGDAVCNSFLPDAQAARCFGLLIDDLTDIAVQEQMICFIQYVDKKASKHTKFLFTTNLLSGESSSANSPTIKAAVLQGLENKSLDTRKFASVCTDGASVMTGEQNGLAGLLRRDFPAILTFHCVCHRLALATVDTSKEDDVKYIDNVHNCLRQVWQLLENSPKKMATFIKIQANVNTVQLSAKGKKAVATKLQKACKTRWLSFEASVKSVKKCIYPLLLALKELESESATAGGLYKKMYSGYFLGTLYLLGEVLPILSTLSKTFQKGELSYAHIKGSIGYAKAQLNQLLEEAKKTEFIKNLTADLRNGPLSATNIELTQSDERRLANLKVKYVTSLIQNIDKRFSKCQDIFSAFKVFHPGLIPRKEHPDFKSYGEADVMLLAKHFFSNDVDQFMAEWHRFKFDLIDFQGDMEFSLRQLCQSQKQYPLLSEVAEICYSAPVTNAWPERGASAVKRIKTRLRSLLKDDMLNVLLQVSINGPTLADADSIIQDATKHWLNDKSRYKLKRVNQPRQPPKENAELPRAAFFSAATQTDIVIDLNKEAEEEEQSKEQEAEMIVAESLGLAGEDCTEQNISDEDSGLDSVSEDEF</sequence>
<feature type="compositionally biased region" description="Basic and acidic residues" evidence="1">
    <location>
        <begin position="619"/>
        <end position="632"/>
    </location>
</feature>
<accession>A0A2B4RYW4</accession>
<feature type="compositionally biased region" description="Acidic residues" evidence="1">
    <location>
        <begin position="1680"/>
        <end position="1701"/>
    </location>
</feature>
<dbReference type="EMBL" id="LSMT01000201">
    <property type="protein sequence ID" value="PFX23644.1"/>
    <property type="molecule type" value="Genomic_DNA"/>
</dbReference>
<evidence type="ECO:0000313" key="5">
    <source>
        <dbReference type="Proteomes" id="UP000225706"/>
    </source>
</evidence>
<feature type="compositionally biased region" description="Basic and acidic residues" evidence="1">
    <location>
        <begin position="558"/>
        <end position="571"/>
    </location>
</feature>
<dbReference type="STRING" id="50429.A0A2B4RYW4"/>
<dbReference type="PANTHER" id="PTHR46599">
    <property type="entry name" value="PIGGYBAC TRANSPOSABLE ELEMENT-DERIVED PROTEIN 4"/>
    <property type="match status" value="1"/>
</dbReference>
<dbReference type="Pfam" id="PF25431">
    <property type="entry name" value="zf-C17orf113"/>
    <property type="match status" value="1"/>
</dbReference>
<organism evidence="4 5">
    <name type="scientific">Stylophora pistillata</name>
    <name type="common">Smooth cauliflower coral</name>
    <dbReference type="NCBI Taxonomy" id="50429"/>
    <lineage>
        <taxon>Eukaryota</taxon>
        <taxon>Metazoa</taxon>
        <taxon>Cnidaria</taxon>
        <taxon>Anthozoa</taxon>
        <taxon>Hexacorallia</taxon>
        <taxon>Scleractinia</taxon>
        <taxon>Astrocoeniina</taxon>
        <taxon>Pocilloporidae</taxon>
        <taxon>Stylophora</taxon>
    </lineage>
</organism>
<dbReference type="InterPro" id="IPR057456">
    <property type="entry name" value="Znf_C17orf113"/>
</dbReference>
<dbReference type="InterPro" id="IPR029526">
    <property type="entry name" value="PGBD"/>
</dbReference>
<feature type="compositionally biased region" description="Polar residues" evidence="1">
    <location>
        <begin position="895"/>
        <end position="907"/>
    </location>
</feature>
<feature type="compositionally biased region" description="Polar residues" evidence="1">
    <location>
        <begin position="847"/>
        <end position="865"/>
    </location>
</feature>
<keyword evidence="5" id="KW-1185">Reference proteome</keyword>
<reference evidence="5" key="1">
    <citation type="journal article" date="2017" name="bioRxiv">
        <title>Comparative analysis of the genomes of Stylophora pistillata and Acropora digitifera provides evidence for extensive differences between species of corals.</title>
        <authorList>
            <person name="Voolstra C.R."/>
            <person name="Li Y."/>
            <person name="Liew Y.J."/>
            <person name="Baumgarten S."/>
            <person name="Zoccola D."/>
            <person name="Flot J.-F."/>
            <person name="Tambutte S."/>
            <person name="Allemand D."/>
            <person name="Aranda M."/>
        </authorList>
    </citation>
    <scope>NUCLEOTIDE SEQUENCE [LARGE SCALE GENOMIC DNA]</scope>
</reference>
<feature type="region of interest" description="Disordered" evidence="1">
    <location>
        <begin position="796"/>
        <end position="907"/>
    </location>
</feature>
<dbReference type="PANTHER" id="PTHR46599:SF3">
    <property type="entry name" value="PIGGYBAC TRANSPOSABLE ELEMENT-DERIVED PROTEIN 4"/>
    <property type="match status" value="1"/>
</dbReference>
<dbReference type="SUPFAM" id="SSF53098">
    <property type="entry name" value="Ribonuclease H-like"/>
    <property type="match status" value="1"/>
</dbReference>
<gene>
    <name evidence="4" type="primary">PGBD1</name>
    <name evidence="4" type="ORF">AWC38_SpisGene11805</name>
</gene>
<evidence type="ECO:0000259" key="2">
    <source>
        <dbReference type="Pfam" id="PF13843"/>
    </source>
</evidence>
<feature type="compositionally biased region" description="Polar residues" evidence="1">
    <location>
        <begin position="796"/>
        <end position="806"/>
    </location>
</feature>
<feature type="domain" description="PiggyBac transposable element-derived protein" evidence="2">
    <location>
        <begin position="123"/>
        <end position="489"/>
    </location>
</feature>
<dbReference type="Pfam" id="PF13843">
    <property type="entry name" value="DDE_Tnp_1_7"/>
    <property type="match status" value="1"/>
</dbReference>